<proteinExistence type="predicted"/>
<accession>A0ABR5JS95</accession>
<protein>
    <submittedName>
        <fullName evidence="2">Uncharacterized protein</fullName>
    </submittedName>
</protein>
<organism evidence="2 3">
    <name type="scientific">Pseudomonas coronafaciens pv. porri</name>
    <dbReference type="NCBI Taxonomy" id="83964"/>
    <lineage>
        <taxon>Bacteria</taxon>
        <taxon>Pseudomonadati</taxon>
        <taxon>Pseudomonadota</taxon>
        <taxon>Gammaproteobacteria</taxon>
        <taxon>Pseudomonadales</taxon>
        <taxon>Pseudomonadaceae</taxon>
        <taxon>Pseudomonas</taxon>
        <taxon>Pseudomonas coronafaciens</taxon>
    </lineage>
</organism>
<keyword evidence="1" id="KW-1133">Transmembrane helix</keyword>
<dbReference type="Proteomes" id="UP000037201">
    <property type="component" value="Unassembled WGS sequence"/>
</dbReference>
<keyword evidence="1" id="KW-0812">Transmembrane</keyword>
<reference evidence="2 3" key="2">
    <citation type="submission" date="2015-09" db="EMBL/GenBank/DDBJ databases">
        <title>Genome analysis of Pseudomonas syringae pv. porri LMG.</title>
        <authorList>
            <person name="Rombouts S."/>
        </authorList>
    </citation>
    <scope>NUCLEOTIDE SEQUENCE [LARGE SCALE GENOMIC DNA]</scope>
    <source>
        <strain evidence="2 3">LMG 28496</strain>
    </source>
</reference>
<evidence type="ECO:0000313" key="3">
    <source>
        <dbReference type="Proteomes" id="UP000037201"/>
    </source>
</evidence>
<evidence type="ECO:0000256" key="1">
    <source>
        <dbReference type="SAM" id="Phobius"/>
    </source>
</evidence>
<comment type="caution">
    <text evidence="2">The sequence shown here is derived from an EMBL/GenBank/DDBJ whole genome shotgun (WGS) entry which is preliminary data.</text>
</comment>
<keyword evidence="1" id="KW-0472">Membrane</keyword>
<dbReference type="EMBL" id="JUEU01000069">
    <property type="protein sequence ID" value="KOP60272.1"/>
    <property type="molecule type" value="Genomic_DNA"/>
</dbReference>
<feature type="transmembrane region" description="Helical" evidence="1">
    <location>
        <begin position="6"/>
        <end position="23"/>
    </location>
</feature>
<sequence length="128" mass="14143">MQAQHIIILVGLAVCFLLIAVLIKRASDRETLLLTIEFKNLAIRHLEEQLNSGSPGSLTKADLQVLSDTAITLGLAHKTWVHIKGTEPWRTRATTQLEQLNAIVLRILSEIRSSDKPTDSPIDAREAA</sequence>
<gene>
    <name evidence="2" type="ORF">OX90_06915</name>
</gene>
<evidence type="ECO:0000313" key="2">
    <source>
        <dbReference type="EMBL" id="KOP60272.1"/>
    </source>
</evidence>
<reference evidence="2 3" key="1">
    <citation type="submission" date="2014-12" db="EMBL/GenBank/DDBJ databases">
        <authorList>
            <person name="Baeyen S."/>
        </authorList>
    </citation>
    <scope>NUCLEOTIDE SEQUENCE [LARGE SCALE GENOMIC DNA]</scope>
    <source>
        <strain evidence="2 3">LMG 28496</strain>
    </source>
</reference>
<name>A0ABR5JS95_9PSED</name>
<keyword evidence="3" id="KW-1185">Reference proteome</keyword>
<dbReference type="RefSeq" id="WP_053479708.1">
    <property type="nucleotide sequence ID" value="NZ_JTHM01000016.1"/>
</dbReference>